<dbReference type="EC" id="3.6.1.9" evidence="4"/>
<gene>
    <name evidence="5" type="primary">maf</name>
    <name evidence="5" type="ORF">NHE_0838</name>
</gene>
<keyword evidence="6" id="KW-1185">Reference proteome</keyword>
<comment type="similarity">
    <text evidence="4">Belongs to the Maf family.</text>
</comment>
<comment type="caution">
    <text evidence="4">Lacks conserved residue(s) required for the propagation of feature annotation.</text>
</comment>
<comment type="catalytic activity">
    <reaction evidence="4">
        <text>a ribonucleoside 5'-triphosphate + H2O = a ribonucleoside 5'-phosphate + diphosphate + H(+)</text>
        <dbReference type="Rhea" id="RHEA:23996"/>
        <dbReference type="ChEBI" id="CHEBI:15377"/>
        <dbReference type="ChEBI" id="CHEBI:15378"/>
        <dbReference type="ChEBI" id="CHEBI:33019"/>
        <dbReference type="ChEBI" id="CHEBI:58043"/>
        <dbReference type="ChEBI" id="CHEBI:61557"/>
        <dbReference type="EC" id="3.6.1.9"/>
    </reaction>
</comment>
<keyword evidence="4" id="KW-0963">Cytoplasm</keyword>
<evidence type="ECO:0000256" key="3">
    <source>
        <dbReference type="ARBA" id="ARBA00023080"/>
    </source>
</evidence>
<dbReference type="NCBIfam" id="TIGR00172">
    <property type="entry name" value="maf"/>
    <property type="match status" value="1"/>
</dbReference>
<dbReference type="KEGG" id="nhm:NHE_0838"/>
<evidence type="ECO:0000313" key="5">
    <source>
        <dbReference type="EMBL" id="AHX11758.1"/>
    </source>
</evidence>
<dbReference type="PANTHER" id="PTHR43213:SF5">
    <property type="entry name" value="BIFUNCTIONAL DTTP_UTP PYROPHOSPHATASE_METHYLTRANSFERASE PROTEIN-RELATED"/>
    <property type="match status" value="1"/>
</dbReference>
<dbReference type="CDD" id="cd00555">
    <property type="entry name" value="Maf"/>
    <property type="match status" value="1"/>
</dbReference>
<dbReference type="Gene3D" id="3.90.950.10">
    <property type="match status" value="1"/>
</dbReference>
<organism evidence="5 6">
    <name type="scientific">Neorickettsia helminthoeca str. Oregon</name>
    <dbReference type="NCBI Taxonomy" id="1286528"/>
    <lineage>
        <taxon>Bacteria</taxon>
        <taxon>Pseudomonadati</taxon>
        <taxon>Pseudomonadota</taxon>
        <taxon>Alphaproteobacteria</taxon>
        <taxon>Rickettsiales</taxon>
        <taxon>Anaplasmataceae</taxon>
        <taxon>Neorickettsia</taxon>
    </lineage>
</organism>
<comment type="catalytic activity">
    <reaction evidence="4">
        <text>a 2'-deoxyribonucleoside 5'-triphosphate + H2O = a 2'-deoxyribonucleoside 5'-phosphate + diphosphate + H(+)</text>
        <dbReference type="Rhea" id="RHEA:44644"/>
        <dbReference type="ChEBI" id="CHEBI:15377"/>
        <dbReference type="ChEBI" id="CHEBI:15378"/>
        <dbReference type="ChEBI" id="CHEBI:33019"/>
        <dbReference type="ChEBI" id="CHEBI:61560"/>
        <dbReference type="ChEBI" id="CHEBI:65317"/>
        <dbReference type="EC" id="3.6.1.9"/>
    </reaction>
</comment>
<comment type="cofactor">
    <cofactor evidence="1 4">
        <name>a divalent metal cation</name>
        <dbReference type="ChEBI" id="CHEBI:60240"/>
    </cofactor>
</comment>
<dbReference type="OrthoDB" id="9807767at2"/>
<dbReference type="InterPro" id="IPR029001">
    <property type="entry name" value="ITPase-like_fam"/>
</dbReference>
<proteinExistence type="inferred from homology"/>
<dbReference type="PANTHER" id="PTHR43213">
    <property type="entry name" value="BIFUNCTIONAL DTTP/UTP PYROPHOSPHATASE/METHYLTRANSFERASE PROTEIN-RELATED"/>
    <property type="match status" value="1"/>
</dbReference>
<dbReference type="GO" id="GO:0009117">
    <property type="term" value="P:nucleotide metabolic process"/>
    <property type="evidence" value="ECO:0007669"/>
    <property type="project" value="UniProtKB-KW"/>
</dbReference>
<feature type="active site" description="Proton acceptor" evidence="4">
    <location>
        <position position="71"/>
    </location>
</feature>
<protein>
    <recommendedName>
        <fullName evidence="4">Nucleoside triphosphate pyrophosphatase</fullName>
        <ecNumber evidence="4">3.6.1.9</ecNumber>
    </recommendedName>
    <alternativeName>
        <fullName evidence="4">Nucleotide pyrophosphatase</fullName>
        <shortName evidence="4">Nucleotide PPase</shortName>
    </alternativeName>
</protein>
<evidence type="ECO:0000313" key="6">
    <source>
        <dbReference type="Proteomes" id="UP000023755"/>
    </source>
</evidence>
<dbReference type="GO" id="GO:0047429">
    <property type="term" value="F:nucleoside triphosphate diphosphatase activity"/>
    <property type="evidence" value="ECO:0007669"/>
    <property type="project" value="UniProtKB-EC"/>
</dbReference>
<comment type="subcellular location">
    <subcellularLocation>
        <location evidence="4">Cytoplasm</location>
    </subcellularLocation>
</comment>
<comment type="function">
    <text evidence="4">Nucleoside triphosphate pyrophosphatase. May have a dual role in cell division arrest and in preventing the incorporation of modified nucleotides into cellular nucleic acids.</text>
</comment>
<accession>X5H4X8</accession>
<evidence type="ECO:0000256" key="4">
    <source>
        <dbReference type="HAMAP-Rule" id="MF_00528"/>
    </source>
</evidence>
<dbReference type="Pfam" id="PF02545">
    <property type="entry name" value="Maf"/>
    <property type="match status" value="1"/>
</dbReference>
<keyword evidence="2 4" id="KW-0378">Hydrolase</keyword>
<dbReference type="STRING" id="1286528.NHE_0838"/>
<sequence>MTSDFILGSSSKHRLQILSVLGLFPKSVVSPEIDESPKKKEIPLSYVKRMALEKALKLREAYPLENIITADTVASCGRRILPKALSDSDVRCCLEMLSGRKHRLYTSICLVTSSGEVRQRVTMTVLKFKRLSDEEVDFYLTSKEGIGKAGGYSIQGIAQSFVISMQGSYFNVVGLPAYEVVSLLKSVNVRQQVKSHLS</sequence>
<dbReference type="HOGENOM" id="CLU_040416_2_0_5"/>
<dbReference type="SUPFAM" id="SSF52972">
    <property type="entry name" value="ITPase-like"/>
    <property type="match status" value="1"/>
</dbReference>
<dbReference type="Proteomes" id="UP000023755">
    <property type="component" value="Chromosome"/>
</dbReference>
<dbReference type="PIRSF" id="PIRSF006305">
    <property type="entry name" value="Maf"/>
    <property type="match status" value="1"/>
</dbReference>
<keyword evidence="3 4" id="KW-0546">Nucleotide metabolism</keyword>
<evidence type="ECO:0000256" key="2">
    <source>
        <dbReference type="ARBA" id="ARBA00022801"/>
    </source>
</evidence>
<dbReference type="GO" id="GO:0005737">
    <property type="term" value="C:cytoplasm"/>
    <property type="evidence" value="ECO:0007669"/>
    <property type="project" value="UniProtKB-SubCell"/>
</dbReference>
<dbReference type="HAMAP" id="MF_00528">
    <property type="entry name" value="Maf"/>
    <property type="match status" value="1"/>
</dbReference>
<reference evidence="5 6" key="1">
    <citation type="submission" date="2014-03" db="EMBL/GenBank/DDBJ databases">
        <title>Sequencing and Comparison of Genomes and Transcriptome Profiles of Human Ehrlichiosis Agents.</title>
        <authorList>
            <person name="Lin M."/>
            <person name="Daugherty S.C."/>
            <person name="Nagaraj S."/>
            <person name="Cheng Z."/>
            <person name="Xiong Q."/>
            <person name="Lin F.-Y."/>
            <person name="Sengamalay N."/>
            <person name="Ott S."/>
            <person name="Godinez A."/>
            <person name="Tallon L.J."/>
            <person name="Sadzewicz L."/>
            <person name="Fraser C.M."/>
            <person name="Dunning Hotopp J.C."/>
            <person name="Rikihisa Y."/>
        </authorList>
    </citation>
    <scope>NUCLEOTIDE SEQUENCE [LARGE SCALE GENOMIC DNA]</scope>
    <source>
        <strain evidence="5 6">Oregon</strain>
    </source>
</reference>
<dbReference type="InterPro" id="IPR003697">
    <property type="entry name" value="Maf-like"/>
</dbReference>
<name>X5H4X8_9RICK</name>
<dbReference type="RefSeq" id="WP_038560116.1">
    <property type="nucleotide sequence ID" value="NZ_CP007481.1"/>
</dbReference>
<evidence type="ECO:0000256" key="1">
    <source>
        <dbReference type="ARBA" id="ARBA00001968"/>
    </source>
</evidence>
<dbReference type="AlphaFoldDB" id="X5H4X8"/>
<dbReference type="EMBL" id="CP007481">
    <property type="protein sequence ID" value="AHX11758.1"/>
    <property type="molecule type" value="Genomic_DNA"/>
</dbReference>